<keyword evidence="2" id="KW-1133">Transmembrane helix</keyword>
<keyword evidence="2" id="KW-0472">Membrane</keyword>
<name>A0A511YV45_9CELL</name>
<gene>
    <name evidence="3" type="ORF">AFE02nite_08080</name>
</gene>
<organism evidence="3 4">
    <name type="scientific">Actinotalea fermentans</name>
    <dbReference type="NCBI Taxonomy" id="43671"/>
    <lineage>
        <taxon>Bacteria</taxon>
        <taxon>Bacillati</taxon>
        <taxon>Actinomycetota</taxon>
        <taxon>Actinomycetes</taxon>
        <taxon>Micrococcales</taxon>
        <taxon>Cellulomonadaceae</taxon>
        <taxon>Actinotalea</taxon>
    </lineage>
</organism>
<comment type="caution">
    <text evidence="3">The sequence shown here is derived from an EMBL/GenBank/DDBJ whole genome shotgun (WGS) entry which is preliminary data.</text>
</comment>
<keyword evidence="2" id="KW-0812">Transmembrane</keyword>
<feature type="region of interest" description="Disordered" evidence="1">
    <location>
        <begin position="149"/>
        <end position="189"/>
    </location>
</feature>
<dbReference type="Proteomes" id="UP000321484">
    <property type="component" value="Unassembled WGS sequence"/>
</dbReference>
<evidence type="ECO:0000256" key="2">
    <source>
        <dbReference type="SAM" id="Phobius"/>
    </source>
</evidence>
<feature type="transmembrane region" description="Helical" evidence="2">
    <location>
        <begin position="40"/>
        <end position="61"/>
    </location>
</feature>
<evidence type="ECO:0008006" key="5">
    <source>
        <dbReference type="Google" id="ProtNLM"/>
    </source>
</evidence>
<dbReference type="AlphaFoldDB" id="A0A511YV45"/>
<reference evidence="3 4" key="1">
    <citation type="submission" date="2019-07" db="EMBL/GenBank/DDBJ databases">
        <title>Whole genome shotgun sequence of Actinotalea fermentans NBRC 105374.</title>
        <authorList>
            <person name="Hosoyama A."/>
            <person name="Uohara A."/>
            <person name="Ohji S."/>
            <person name="Ichikawa N."/>
        </authorList>
    </citation>
    <scope>NUCLEOTIDE SEQUENCE [LARGE SCALE GENOMIC DNA]</scope>
    <source>
        <strain evidence="3 4">NBRC 105374</strain>
    </source>
</reference>
<keyword evidence="4" id="KW-1185">Reference proteome</keyword>
<dbReference type="EMBL" id="BJYK01000001">
    <property type="protein sequence ID" value="GEN79074.1"/>
    <property type="molecule type" value="Genomic_DNA"/>
</dbReference>
<proteinExistence type="predicted"/>
<sequence>MLATMVAGAAMGAAAAGTWVTGRAWTPLAEQAIEVRGLDAAPVLGATALLLLAAGLALGLAGRRAGRITGVAVAAAGALAAVSTLTVLRDPAGPARAAAQETLGVAQVEDAAVAALPWAGLAVAIAVVLLGGWVTVAAGRWGATASRGGSRYRRATQAADPASGGQSSPAAGPDDVTAWDALTRGEDPT</sequence>
<dbReference type="InterPro" id="IPR019051">
    <property type="entry name" value="Trp_biosyn_TM_oprn/chp"/>
</dbReference>
<evidence type="ECO:0000256" key="1">
    <source>
        <dbReference type="SAM" id="MobiDB-lite"/>
    </source>
</evidence>
<protein>
    <recommendedName>
        <fullName evidence="5">TIGR02234 family membrane protein</fullName>
    </recommendedName>
</protein>
<dbReference type="Pfam" id="PF09534">
    <property type="entry name" value="Trp_oprn_chp"/>
    <property type="match status" value="1"/>
</dbReference>
<feature type="transmembrane region" description="Helical" evidence="2">
    <location>
        <begin position="118"/>
        <end position="143"/>
    </location>
</feature>
<evidence type="ECO:0000313" key="3">
    <source>
        <dbReference type="EMBL" id="GEN79074.1"/>
    </source>
</evidence>
<feature type="transmembrane region" description="Helical" evidence="2">
    <location>
        <begin position="68"/>
        <end position="88"/>
    </location>
</feature>
<evidence type="ECO:0000313" key="4">
    <source>
        <dbReference type="Proteomes" id="UP000321484"/>
    </source>
</evidence>
<accession>A0A511YV45</accession>